<accession>A0ABR6Z3A5</accession>
<evidence type="ECO:0000313" key="2">
    <source>
        <dbReference type="Proteomes" id="UP000646911"/>
    </source>
</evidence>
<sequence>MPASNYLKGKVIDGTVRGINFAAPATVYVSLHTADPTANATPATEISAGWYARQATAFAAQSTAGQTSNSGTVTYNGVSGSPVTATHFAVWDAATLGNMLYYAPLSAPKTFAVTDVPTWLPGTLTVTAT</sequence>
<dbReference type="Pfam" id="PF23140">
    <property type="entry name" value="Gp80"/>
    <property type="match status" value="1"/>
</dbReference>
<dbReference type="Proteomes" id="UP000646911">
    <property type="component" value="Unassembled WGS sequence"/>
</dbReference>
<organism evidence="1 2">
    <name type="scientific">Undibacterium umbellatum</name>
    <dbReference type="NCBI Taxonomy" id="2762300"/>
    <lineage>
        <taxon>Bacteria</taxon>
        <taxon>Pseudomonadati</taxon>
        <taxon>Pseudomonadota</taxon>
        <taxon>Betaproteobacteria</taxon>
        <taxon>Burkholderiales</taxon>
        <taxon>Oxalobacteraceae</taxon>
        <taxon>Undibacterium</taxon>
    </lineage>
</organism>
<comment type="caution">
    <text evidence="1">The sequence shown here is derived from an EMBL/GenBank/DDBJ whole genome shotgun (WGS) entry which is preliminary data.</text>
</comment>
<name>A0ABR6Z3A5_9BURK</name>
<evidence type="ECO:0008006" key="3">
    <source>
        <dbReference type="Google" id="ProtNLM"/>
    </source>
</evidence>
<protein>
    <recommendedName>
        <fullName evidence="3">Bacteriophage protein</fullName>
    </recommendedName>
</protein>
<dbReference type="EMBL" id="JACOFX010000001">
    <property type="protein sequence ID" value="MBC3906207.1"/>
    <property type="molecule type" value="Genomic_DNA"/>
</dbReference>
<proteinExistence type="predicted"/>
<dbReference type="InterPro" id="IPR056908">
    <property type="entry name" value="Gp80-like"/>
</dbReference>
<keyword evidence="2" id="KW-1185">Reference proteome</keyword>
<reference evidence="1 2" key="1">
    <citation type="submission" date="2020-08" db="EMBL/GenBank/DDBJ databases">
        <title>Novel species isolated from subtropical streams in China.</title>
        <authorList>
            <person name="Lu H."/>
        </authorList>
    </citation>
    <scope>NUCLEOTIDE SEQUENCE [LARGE SCALE GENOMIC DNA]</scope>
    <source>
        <strain evidence="1 2">NL8W</strain>
    </source>
</reference>
<evidence type="ECO:0000313" key="1">
    <source>
        <dbReference type="EMBL" id="MBC3906207.1"/>
    </source>
</evidence>
<gene>
    <name evidence="1" type="ORF">H8L47_01365</name>
</gene>
<dbReference type="RefSeq" id="WP_186951445.1">
    <property type="nucleotide sequence ID" value="NZ_JACOFX010000001.1"/>
</dbReference>